<name>A0A3L8SXD2_CHLGU</name>
<evidence type="ECO:0000313" key="1">
    <source>
        <dbReference type="EMBL" id="RLW09153.1"/>
    </source>
</evidence>
<gene>
    <name evidence="1" type="ORF">DV515_00002758</name>
</gene>
<dbReference type="AlphaFoldDB" id="A0A3L8SXD2"/>
<accession>A0A3L8SXD2</accession>
<reference evidence="1 2" key="1">
    <citation type="journal article" date="2018" name="Proc. R. Soc. B">
        <title>A non-coding region near Follistatin controls head colour polymorphism in the Gouldian finch.</title>
        <authorList>
            <person name="Toomey M.B."/>
            <person name="Marques C.I."/>
            <person name="Andrade P."/>
            <person name="Araujo P.M."/>
            <person name="Sabatino S."/>
            <person name="Gazda M.A."/>
            <person name="Afonso S."/>
            <person name="Lopes R.J."/>
            <person name="Corbo J.C."/>
            <person name="Carneiro M."/>
        </authorList>
    </citation>
    <scope>NUCLEOTIDE SEQUENCE [LARGE SCALE GENOMIC DNA]</scope>
    <source>
        <strain evidence="1">Red01</strain>
        <tissue evidence="1">Muscle</tissue>
    </source>
</reference>
<proteinExistence type="predicted"/>
<keyword evidence="2" id="KW-1185">Reference proteome</keyword>
<feature type="non-terminal residue" evidence="1">
    <location>
        <position position="182"/>
    </location>
</feature>
<comment type="caution">
    <text evidence="1">The sequence shown here is derived from an EMBL/GenBank/DDBJ whole genome shotgun (WGS) entry which is preliminary data.</text>
</comment>
<sequence>MQRLVRRAGNAPASEQGSGCAIPCAGKWHLGDQRSYPCVCANTTALFVHKLAVSDFLKLEILKAEKKNKRDLLVNKTSGRSDYQDVLSFCQWVVGSNTTLLNEAYPLDIDLSEKIFEISKNYRFFTTWCKKYVESNEDINLANVDMFPKATVTSISLNLLQHSLFPIYSQLLTKIILTVYLK</sequence>
<dbReference type="Proteomes" id="UP000276834">
    <property type="component" value="Unassembled WGS sequence"/>
</dbReference>
<protein>
    <submittedName>
        <fullName evidence="1">Uncharacterized protein</fullName>
    </submittedName>
</protein>
<dbReference type="EMBL" id="QUSF01000005">
    <property type="protein sequence ID" value="RLW09153.1"/>
    <property type="molecule type" value="Genomic_DNA"/>
</dbReference>
<evidence type="ECO:0000313" key="2">
    <source>
        <dbReference type="Proteomes" id="UP000276834"/>
    </source>
</evidence>
<organism evidence="1 2">
    <name type="scientific">Chloebia gouldiae</name>
    <name type="common">Gouldian finch</name>
    <name type="synonym">Erythrura gouldiae</name>
    <dbReference type="NCBI Taxonomy" id="44316"/>
    <lineage>
        <taxon>Eukaryota</taxon>
        <taxon>Metazoa</taxon>
        <taxon>Chordata</taxon>
        <taxon>Craniata</taxon>
        <taxon>Vertebrata</taxon>
        <taxon>Euteleostomi</taxon>
        <taxon>Archelosauria</taxon>
        <taxon>Archosauria</taxon>
        <taxon>Dinosauria</taxon>
        <taxon>Saurischia</taxon>
        <taxon>Theropoda</taxon>
        <taxon>Coelurosauria</taxon>
        <taxon>Aves</taxon>
        <taxon>Neognathae</taxon>
        <taxon>Neoaves</taxon>
        <taxon>Telluraves</taxon>
        <taxon>Australaves</taxon>
        <taxon>Passeriformes</taxon>
        <taxon>Passeroidea</taxon>
        <taxon>Passeridae</taxon>
        <taxon>Chloebia</taxon>
    </lineage>
</organism>